<dbReference type="EMBL" id="ML996704">
    <property type="protein sequence ID" value="KAF2397209.1"/>
    <property type="molecule type" value="Genomic_DNA"/>
</dbReference>
<evidence type="ECO:0000256" key="1">
    <source>
        <dbReference type="SAM" id="Phobius"/>
    </source>
</evidence>
<name>A0A6G1HMY4_9PEZI</name>
<proteinExistence type="predicted"/>
<organism evidence="2 3">
    <name type="scientific">Trichodelitschia bisporula</name>
    <dbReference type="NCBI Taxonomy" id="703511"/>
    <lineage>
        <taxon>Eukaryota</taxon>
        <taxon>Fungi</taxon>
        <taxon>Dikarya</taxon>
        <taxon>Ascomycota</taxon>
        <taxon>Pezizomycotina</taxon>
        <taxon>Dothideomycetes</taxon>
        <taxon>Dothideomycetes incertae sedis</taxon>
        <taxon>Phaeotrichales</taxon>
        <taxon>Phaeotrichaceae</taxon>
        <taxon>Trichodelitschia</taxon>
    </lineage>
</organism>
<feature type="transmembrane region" description="Helical" evidence="1">
    <location>
        <begin position="6"/>
        <end position="24"/>
    </location>
</feature>
<evidence type="ECO:0000313" key="3">
    <source>
        <dbReference type="Proteomes" id="UP000799640"/>
    </source>
</evidence>
<protein>
    <submittedName>
        <fullName evidence="2">Uncharacterized protein</fullName>
    </submittedName>
</protein>
<keyword evidence="1" id="KW-0472">Membrane</keyword>
<dbReference type="Proteomes" id="UP000799640">
    <property type="component" value="Unassembled WGS sequence"/>
</dbReference>
<keyword evidence="1" id="KW-1133">Transmembrane helix</keyword>
<dbReference type="AlphaFoldDB" id="A0A6G1HMY4"/>
<evidence type="ECO:0000313" key="2">
    <source>
        <dbReference type="EMBL" id="KAF2397209.1"/>
    </source>
</evidence>
<sequence>MDANNRLVYVSLVAFVLPCVFFICHKKYPLRGSFLGLERVFSSLVLIVERGRSSGAWNSKLHPVLLFRSMFGTGHCLSARGWLLFGPRWICVCHFHYHSTWEDERNEFVQSQQKERSQPGQKGIPYFLHLFFPYHVFITSWHFSR</sequence>
<keyword evidence="1" id="KW-0812">Transmembrane</keyword>
<keyword evidence="3" id="KW-1185">Reference proteome</keyword>
<gene>
    <name evidence="2" type="ORF">EJ06DRAFT_166151</name>
</gene>
<accession>A0A6G1HMY4</accession>
<reference evidence="2" key="1">
    <citation type="journal article" date="2020" name="Stud. Mycol.">
        <title>101 Dothideomycetes genomes: a test case for predicting lifestyles and emergence of pathogens.</title>
        <authorList>
            <person name="Haridas S."/>
            <person name="Albert R."/>
            <person name="Binder M."/>
            <person name="Bloem J."/>
            <person name="Labutti K."/>
            <person name="Salamov A."/>
            <person name="Andreopoulos B."/>
            <person name="Baker S."/>
            <person name="Barry K."/>
            <person name="Bills G."/>
            <person name="Bluhm B."/>
            <person name="Cannon C."/>
            <person name="Castanera R."/>
            <person name="Culley D."/>
            <person name="Daum C."/>
            <person name="Ezra D."/>
            <person name="Gonzalez J."/>
            <person name="Henrissat B."/>
            <person name="Kuo A."/>
            <person name="Liang C."/>
            <person name="Lipzen A."/>
            <person name="Lutzoni F."/>
            <person name="Magnuson J."/>
            <person name="Mondo S."/>
            <person name="Nolan M."/>
            <person name="Ohm R."/>
            <person name="Pangilinan J."/>
            <person name="Park H.-J."/>
            <person name="Ramirez L."/>
            <person name="Alfaro M."/>
            <person name="Sun H."/>
            <person name="Tritt A."/>
            <person name="Yoshinaga Y."/>
            <person name="Zwiers L.-H."/>
            <person name="Turgeon B."/>
            <person name="Goodwin S."/>
            <person name="Spatafora J."/>
            <person name="Crous P."/>
            <person name="Grigoriev I."/>
        </authorList>
    </citation>
    <scope>NUCLEOTIDE SEQUENCE</scope>
    <source>
        <strain evidence="2">CBS 262.69</strain>
    </source>
</reference>